<dbReference type="SMART" id="SM00490">
    <property type="entry name" value="HELICc"/>
    <property type="match status" value="1"/>
</dbReference>
<dbReference type="SUPFAM" id="SSF52540">
    <property type="entry name" value="P-loop containing nucleoside triphosphate hydrolases"/>
    <property type="match status" value="1"/>
</dbReference>
<dbReference type="GO" id="GO:0005524">
    <property type="term" value="F:ATP binding"/>
    <property type="evidence" value="ECO:0007669"/>
    <property type="project" value="UniProtKB-KW"/>
</dbReference>
<dbReference type="PROSITE" id="PS51194">
    <property type="entry name" value="HELICASE_CTER"/>
    <property type="match status" value="1"/>
</dbReference>
<keyword evidence="1" id="KW-0547">Nucleotide-binding</keyword>
<gene>
    <name evidence="10" type="primary">LOC116208254</name>
    <name evidence="7" type="ORF">CDL15_Pgr019134</name>
</gene>
<keyword evidence="4" id="KW-0067">ATP-binding</keyword>
<feature type="compositionally biased region" description="Basic and acidic residues" evidence="5">
    <location>
        <begin position="195"/>
        <end position="205"/>
    </location>
</feature>
<sequence>MSSQICESKLKPIYLVSLLQSLGWERCIVFTSSVEPTHRLCNLLNFFSDLQLKIKEYSGLQRQSVRSKTLKAFREGDVQVLVSSDAMTRGMDVEGVKNVVNYDMSPYIKTYIHPAGRTARAGQSGRCFNLLRKEEVKRFKKLLQKADNNSCPVYSVPSSSIESLHTTYTSVLEKLKEVVESEASKKRKIGMKPLQARDQKKQREK</sequence>
<dbReference type="PANTHER" id="PTHR47959">
    <property type="entry name" value="ATP-DEPENDENT RNA HELICASE RHLE-RELATED"/>
    <property type="match status" value="1"/>
</dbReference>
<reference evidence="9" key="3">
    <citation type="journal article" date="2020" name="Plant Biotechnol. J.">
        <title>The pomegranate (Punica granatum L.) draft genome dissects genetic divergence between soft- and hard-seeded cultivars.</title>
        <authorList>
            <person name="Luo X."/>
            <person name="Li H."/>
            <person name="Wu Z."/>
            <person name="Yao W."/>
            <person name="Zhao P."/>
            <person name="Cao D."/>
            <person name="Yu H."/>
            <person name="Li K."/>
            <person name="Poudel K."/>
            <person name="Zhao D."/>
            <person name="Zhang F."/>
            <person name="Xia X."/>
            <person name="Chen L."/>
            <person name="Wang Q."/>
            <person name="Jing D."/>
            <person name="Cao S."/>
        </authorList>
    </citation>
    <scope>NUCLEOTIDE SEQUENCE [LARGE SCALE GENOMIC DNA]</scope>
</reference>
<feature type="domain" description="Helicase C-terminal" evidence="6">
    <location>
        <begin position="14"/>
        <end position="164"/>
    </location>
</feature>
<feature type="region of interest" description="Disordered" evidence="5">
    <location>
        <begin position="181"/>
        <end position="205"/>
    </location>
</feature>
<organism evidence="7 8">
    <name type="scientific">Punica granatum</name>
    <name type="common">Pomegranate</name>
    <dbReference type="NCBI Taxonomy" id="22663"/>
    <lineage>
        <taxon>Eukaryota</taxon>
        <taxon>Viridiplantae</taxon>
        <taxon>Streptophyta</taxon>
        <taxon>Embryophyta</taxon>
        <taxon>Tracheophyta</taxon>
        <taxon>Spermatophyta</taxon>
        <taxon>Magnoliopsida</taxon>
        <taxon>eudicotyledons</taxon>
        <taxon>Gunneridae</taxon>
        <taxon>Pentapetalae</taxon>
        <taxon>rosids</taxon>
        <taxon>malvids</taxon>
        <taxon>Myrtales</taxon>
        <taxon>Lythraceae</taxon>
        <taxon>Punica</taxon>
    </lineage>
</organism>
<evidence type="ECO:0000259" key="6">
    <source>
        <dbReference type="PROSITE" id="PS51194"/>
    </source>
</evidence>
<evidence type="ECO:0000256" key="5">
    <source>
        <dbReference type="SAM" id="MobiDB-lite"/>
    </source>
</evidence>
<keyword evidence="3" id="KW-0347">Helicase</keyword>
<protein>
    <submittedName>
        <fullName evidence="10">DEAD-box ATP-dependent RNA helicase 1-like</fullName>
    </submittedName>
</protein>
<dbReference type="GeneID" id="116208254"/>
<dbReference type="EMBL" id="MTKT01001276">
    <property type="protein sequence ID" value="OWM85510.1"/>
    <property type="molecule type" value="Genomic_DNA"/>
</dbReference>
<dbReference type="Gene3D" id="3.40.50.300">
    <property type="entry name" value="P-loop containing nucleotide triphosphate hydrolases"/>
    <property type="match status" value="1"/>
</dbReference>
<evidence type="ECO:0000313" key="9">
    <source>
        <dbReference type="Proteomes" id="UP000515151"/>
    </source>
</evidence>
<evidence type="ECO:0000313" key="8">
    <source>
        <dbReference type="Proteomes" id="UP000197138"/>
    </source>
</evidence>
<reference evidence="8" key="1">
    <citation type="journal article" date="2017" name="Plant J.">
        <title>The pomegranate (Punica granatum L.) genome and the genomics of punicalagin biosynthesis.</title>
        <authorList>
            <person name="Qin G."/>
            <person name="Xu C."/>
            <person name="Ming R."/>
            <person name="Tang H."/>
            <person name="Guyot R."/>
            <person name="Kramer E.M."/>
            <person name="Hu Y."/>
            <person name="Yi X."/>
            <person name="Qi Y."/>
            <person name="Xu X."/>
            <person name="Gao Z."/>
            <person name="Pan H."/>
            <person name="Jian J."/>
            <person name="Tian Y."/>
            <person name="Yue Z."/>
            <person name="Xu Y."/>
        </authorList>
    </citation>
    <scope>NUCLEOTIDE SEQUENCE [LARGE SCALE GENOMIC DNA]</scope>
    <source>
        <strain evidence="8">cv. Dabenzi</strain>
    </source>
</reference>
<dbReference type="AlphaFoldDB" id="A0A218XL64"/>
<dbReference type="InterPro" id="IPR050079">
    <property type="entry name" value="DEAD_box_RNA_helicase"/>
</dbReference>
<dbReference type="RefSeq" id="XP_031397462.1">
    <property type="nucleotide sequence ID" value="XM_031541602.1"/>
</dbReference>
<evidence type="ECO:0000256" key="2">
    <source>
        <dbReference type="ARBA" id="ARBA00022801"/>
    </source>
</evidence>
<dbReference type="Proteomes" id="UP000197138">
    <property type="component" value="Unassembled WGS sequence"/>
</dbReference>
<reference evidence="7" key="2">
    <citation type="submission" date="2017-06" db="EMBL/GenBank/DDBJ databases">
        <title>The pomegranate genome and the genomics of punicalagin biosynthesis.</title>
        <authorList>
            <person name="Xu C."/>
        </authorList>
    </citation>
    <scope>NUCLEOTIDE SEQUENCE [LARGE SCALE GENOMIC DNA]</scope>
    <source>
        <tissue evidence="7">Fresh leaf</tissue>
    </source>
</reference>
<evidence type="ECO:0000313" key="10">
    <source>
        <dbReference type="RefSeq" id="XP_031397462.1"/>
    </source>
</evidence>
<dbReference type="Proteomes" id="UP000515151">
    <property type="component" value="Chromosome 1"/>
</dbReference>
<reference evidence="10" key="4">
    <citation type="submission" date="2025-04" db="UniProtKB">
        <authorList>
            <consortium name="RefSeq"/>
        </authorList>
    </citation>
    <scope>IDENTIFICATION</scope>
    <source>
        <tissue evidence="10">Leaf</tissue>
    </source>
</reference>
<dbReference type="InterPro" id="IPR027417">
    <property type="entry name" value="P-loop_NTPase"/>
</dbReference>
<dbReference type="GO" id="GO:0003724">
    <property type="term" value="F:RNA helicase activity"/>
    <property type="evidence" value="ECO:0007669"/>
    <property type="project" value="TreeGrafter"/>
</dbReference>
<keyword evidence="2" id="KW-0378">Hydrolase</keyword>
<evidence type="ECO:0000313" key="7">
    <source>
        <dbReference type="EMBL" id="OWM85510.1"/>
    </source>
</evidence>
<keyword evidence="9" id="KW-1185">Reference proteome</keyword>
<evidence type="ECO:0000256" key="3">
    <source>
        <dbReference type="ARBA" id="ARBA00022806"/>
    </source>
</evidence>
<accession>A0A218XL64</accession>
<dbReference type="InterPro" id="IPR001650">
    <property type="entry name" value="Helicase_C-like"/>
</dbReference>
<dbReference type="Pfam" id="PF00271">
    <property type="entry name" value="Helicase_C"/>
    <property type="match status" value="1"/>
</dbReference>
<dbReference type="GO" id="GO:0005829">
    <property type="term" value="C:cytosol"/>
    <property type="evidence" value="ECO:0007669"/>
    <property type="project" value="TreeGrafter"/>
</dbReference>
<evidence type="ECO:0000256" key="4">
    <source>
        <dbReference type="ARBA" id="ARBA00022840"/>
    </source>
</evidence>
<proteinExistence type="predicted"/>
<dbReference type="OrthoDB" id="3370at2759"/>
<name>A0A218XL64_PUNGR</name>
<dbReference type="GO" id="GO:0016787">
    <property type="term" value="F:hydrolase activity"/>
    <property type="evidence" value="ECO:0007669"/>
    <property type="project" value="UniProtKB-KW"/>
</dbReference>
<evidence type="ECO:0000256" key="1">
    <source>
        <dbReference type="ARBA" id="ARBA00022741"/>
    </source>
</evidence>
<dbReference type="CDD" id="cd18787">
    <property type="entry name" value="SF2_C_DEAD"/>
    <property type="match status" value="1"/>
</dbReference>
<dbReference type="PANTHER" id="PTHR47959:SF1">
    <property type="entry name" value="ATP-DEPENDENT RNA HELICASE DBPA"/>
    <property type="match status" value="1"/>
</dbReference>